<sequence length="421" mass="42327">MERNSQETERILAEAKQEKIRYLDEAHAANRKVTELQTRLKLVENRLAEKDAMIRAYQGQKIYGGSTNSYGSYNLSSDSFALNPLGAYNSQASYVDVSSGAFDVTTGTGGSLLDPSSVVVGPYGPAGTAAVVSSYASSYGPTASNPSSFAQSSLNLPTSAGGGGGGSGSGGSGGGAGPGVVGAYSSPGSSSTTSNYSSSANFGAGSEHTIYDSKSYDAQRKSIDDQLKQLDEQLLSKVSELSLVEKQRQLNQQARALAAKLKAVSANGGVGRAGSSGLGTASETSSAGSSADANGNGNLLHVAATNPPKPPGTRNASSSTSAPSCVVVPSSGGKTSQQLRQMAKTAKANSMAKTTSTPAIASKKSPGVTTASVGTNTTASGSGSSNHGKKLAASCKNVSMSTTDSSSSSSGSCSSEPETFY</sequence>
<feature type="compositionally biased region" description="Low complexity" evidence="2">
    <location>
        <begin position="399"/>
        <end position="415"/>
    </location>
</feature>
<feature type="compositionally biased region" description="Polar residues" evidence="2">
    <location>
        <begin position="347"/>
        <end position="359"/>
    </location>
</feature>
<feature type="region of interest" description="Disordered" evidence="2">
    <location>
        <begin position="146"/>
        <end position="174"/>
    </location>
</feature>
<evidence type="ECO:0008006" key="5">
    <source>
        <dbReference type="Google" id="ProtNLM"/>
    </source>
</evidence>
<feature type="compositionally biased region" description="Low complexity" evidence="2">
    <location>
        <begin position="367"/>
        <end position="386"/>
    </location>
</feature>
<proteinExistence type="predicted"/>
<name>A0A182SSD6_9DIPT</name>
<dbReference type="PANTHER" id="PTHR14826">
    <property type="entry name" value="ANGIOMOTIN"/>
    <property type="match status" value="1"/>
</dbReference>
<dbReference type="PANTHER" id="PTHR14826:SF14">
    <property type="entry name" value="ANGIOMOTIN_C DOMAIN-CONTAINING PROTEIN"/>
    <property type="match status" value="1"/>
</dbReference>
<dbReference type="GO" id="GO:0005923">
    <property type="term" value="C:bicellular tight junction"/>
    <property type="evidence" value="ECO:0007669"/>
    <property type="project" value="TreeGrafter"/>
</dbReference>
<dbReference type="InterPro" id="IPR051747">
    <property type="entry name" value="Angiomotin-like"/>
</dbReference>
<protein>
    <recommendedName>
        <fullName evidence="5">Angiomotin C-terminal domain-containing protein</fullName>
    </recommendedName>
</protein>
<feature type="compositionally biased region" description="Polar residues" evidence="2">
    <location>
        <begin position="314"/>
        <end position="323"/>
    </location>
</feature>
<dbReference type="Proteomes" id="UP000075901">
    <property type="component" value="Unassembled WGS sequence"/>
</dbReference>
<dbReference type="VEuPathDB" id="VectorBase:AMAM012447"/>
<evidence type="ECO:0000313" key="3">
    <source>
        <dbReference type="EnsemblMetazoa" id="AMAM012447-PA"/>
    </source>
</evidence>
<dbReference type="GO" id="GO:0031410">
    <property type="term" value="C:cytoplasmic vesicle"/>
    <property type="evidence" value="ECO:0007669"/>
    <property type="project" value="TreeGrafter"/>
</dbReference>
<reference evidence="3" key="2">
    <citation type="submission" date="2020-05" db="UniProtKB">
        <authorList>
            <consortium name="EnsemblMetazoa"/>
        </authorList>
    </citation>
    <scope>IDENTIFICATION</scope>
    <source>
        <strain evidence="3">maculatus3</strain>
    </source>
</reference>
<keyword evidence="4" id="KW-1185">Reference proteome</keyword>
<feature type="compositionally biased region" description="Gly residues" evidence="2">
    <location>
        <begin position="268"/>
        <end position="277"/>
    </location>
</feature>
<dbReference type="AlphaFoldDB" id="A0A182SSD6"/>
<dbReference type="GO" id="GO:0030334">
    <property type="term" value="P:regulation of cell migration"/>
    <property type="evidence" value="ECO:0007669"/>
    <property type="project" value="TreeGrafter"/>
</dbReference>
<feature type="compositionally biased region" description="Low complexity" evidence="2">
    <location>
        <begin position="278"/>
        <end position="298"/>
    </location>
</feature>
<evidence type="ECO:0000256" key="1">
    <source>
        <dbReference type="SAM" id="Coils"/>
    </source>
</evidence>
<keyword evidence="1" id="KW-0175">Coiled coil</keyword>
<feature type="compositionally biased region" description="Polar residues" evidence="2">
    <location>
        <begin position="146"/>
        <end position="158"/>
    </location>
</feature>
<feature type="coiled-coil region" evidence="1">
    <location>
        <begin position="213"/>
        <end position="267"/>
    </location>
</feature>
<feature type="region of interest" description="Disordered" evidence="2">
    <location>
        <begin position="268"/>
        <end position="421"/>
    </location>
</feature>
<evidence type="ECO:0000256" key="2">
    <source>
        <dbReference type="SAM" id="MobiDB-lite"/>
    </source>
</evidence>
<dbReference type="GO" id="GO:0005886">
    <property type="term" value="C:plasma membrane"/>
    <property type="evidence" value="ECO:0007669"/>
    <property type="project" value="TreeGrafter"/>
</dbReference>
<feature type="compositionally biased region" description="Gly residues" evidence="2">
    <location>
        <begin position="160"/>
        <end position="174"/>
    </location>
</feature>
<evidence type="ECO:0000313" key="4">
    <source>
        <dbReference type="Proteomes" id="UP000075901"/>
    </source>
</evidence>
<organism evidence="3 4">
    <name type="scientific">Anopheles maculatus</name>
    <dbReference type="NCBI Taxonomy" id="74869"/>
    <lineage>
        <taxon>Eukaryota</taxon>
        <taxon>Metazoa</taxon>
        <taxon>Ecdysozoa</taxon>
        <taxon>Arthropoda</taxon>
        <taxon>Hexapoda</taxon>
        <taxon>Insecta</taxon>
        <taxon>Pterygota</taxon>
        <taxon>Neoptera</taxon>
        <taxon>Endopterygota</taxon>
        <taxon>Diptera</taxon>
        <taxon>Nematocera</taxon>
        <taxon>Culicoidea</taxon>
        <taxon>Culicidae</taxon>
        <taxon>Anophelinae</taxon>
        <taxon>Anopheles</taxon>
        <taxon>Anopheles maculatus group</taxon>
    </lineage>
</organism>
<accession>A0A182SSD6</accession>
<dbReference type="EnsemblMetazoa" id="AMAM012447-RA">
    <property type="protein sequence ID" value="AMAM012447-PA"/>
    <property type="gene ID" value="AMAM012447"/>
</dbReference>
<feature type="coiled-coil region" evidence="1">
    <location>
        <begin position="5"/>
        <end position="53"/>
    </location>
</feature>
<reference evidence="4" key="1">
    <citation type="submission" date="2013-09" db="EMBL/GenBank/DDBJ databases">
        <title>The Genome Sequence of Anopheles maculatus species B.</title>
        <authorList>
            <consortium name="The Broad Institute Genomics Platform"/>
            <person name="Neafsey D.E."/>
            <person name="Besansky N."/>
            <person name="Howell P."/>
            <person name="Walton C."/>
            <person name="Young S.K."/>
            <person name="Zeng Q."/>
            <person name="Gargeya S."/>
            <person name="Fitzgerald M."/>
            <person name="Haas B."/>
            <person name="Abouelleil A."/>
            <person name="Allen A.W."/>
            <person name="Alvarado L."/>
            <person name="Arachchi H.M."/>
            <person name="Berlin A.M."/>
            <person name="Chapman S.B."/>
            <person name="Gainer-Dewar J."/>
            <person name="Goldberg J."/>
            <person name="Griggs A."/>
            <person name="Gujja S."/>
            <person name="Hansen M."/>
            <person name="Howarth C."/>
            <person name="Imamovic A."/>
            <person name="Ireland A."/>
            <person name="Larimer J."/>
            <person name="McCowan C."/>
            <person name="Murphy C."/>
            <person name="Pearson M."/>
            <person name="Poon T.W."/>
            <person name="Priest M."/>
            <person name="Roberts A."/>
            <person name="Saif S."/>
            <person name="Shea T."/>
            <person name="Sisk P."/>
            <person name="Sykes S."/>
            <person name="Wortman J."/>
            <person name="Nusbaum C."/>
            <person name="Birren B."/>
        </authorList>
    </citation>
    <scope>NUCLEOTIDE SEQUENCE [LARGE SCALE GENOMIC DNA]</scope>
    <source>
        <strain evidence="4">maculatus3</strain>
    </source>
</reference>
<dbReference type="GO" id="GO:0030036">
    <property type="term" value="P:actin cytoskeleton organization"/>
    <property type="evidence" value="ECO:0007669"/>
    <property type="project" value="TreeGrafter"/>
</dbReference>